<organism evidence="3 4">
    <name type="scientific">Viridibacterium curvum</name>
    <dbReference type="NCBI Taxonomy" id="1101404"/>
    <lineage>
        <taxon>Bacteria</taxon>
        <taxon>Pseudomonadati</taxon>
        <taxon>Pseudomonadota</taxon>
        <taxon>Betaproteobacteria</taxon>
        <taxon>Rhodocyclales</taxon>
        <taxon>Rhodocyclaceae</taxon>
        <taxon>Viridibacterium</taxon>
    </lineage>
</organism>
<gene>
    <name evidence="3" type="ORF">GCM10025770_14320</name>
</gene>
<name>A0ABP9QJE4_9RHOO</name>
<dbReference type="RefSeq" id="WP_345532197.1">
    <property type="nucleotide sequence ID" value="NZ_BAABLD010000007.1"/>
</dbReference>
<evidence type="ECO:0000313" key="3">
    <source>
        <dbReference type="EMBL" id="GAA5162932.1"/>
    </source>
</evidence>
<feature type="domain" description="Flavinylation-associated cytochrome" evidence="2">
    <location>
        <begin position="6"/>
        <end position="58"/>
    </location>
</feature>
<reference evidence="4" key="1">
    <citation type="journal article" date="2019" name="Int. J. Syst. Evol. Microbiol.">
        <title>The Global Catalogue of Microorganisms (GCM) 10K type strain sequencing project: providing services to taxonomists for standard genome sequencing and annotation.</title>
        <authorList>
            <consortium name="The Broad Institute Genomics Platform"/>
            <consortium name="The Broad Institute Genome Sequencing Center for Infectious Disease"/>
            <person name="Wu L."/>
            <person name="Ma J."/>
        </authorList>
    </citation>
    <scope>NUCLEOTIDE SEQUENCE [LARGE SCALE GENOMIC DNA]</scope>
    <source>
        <strain evidence="4">JCM 18715</strain>
    </source>
</reference>
<protein>
    <recommendedName>
        <fullName evidence="2">Flavinylation-associated cytochrome domain-containing protein</fullName>
    </recommendedName>
</protein>
<proteinExistence type="predicted"/>
<feature type="transmembrane region" description="Helical" evidence="1">
    <location>
        <begin position="70"/>
        <end position="91"/>
    </location>
</feature>
<accession>A0ABP9QJE4</accession>
<evidence type="ECO:0000313" key="4">
    <source>
        <dbReference type="Proteomes" id="UP001500547"/>
    </source>
</evidence>
<evidence type="ECO:0000256" key="1">
    <source>
        <dbReference type="SAM" id="Phobius"/>
    </source>
</evidence>
<keyword evidence="4" id="KW-1185">Reference proteome</keyword>
<keyword evidence="1" id="KW-0812">Transmembrane</keyword>
<dbReference type="Proteomes" id="UP001500547">
    <property type="component" value="Unassembled WGS sequence"/>
</dbReference>
<evidence type="ECO:0000259" key="2">
    <source>
        <dbReference type="Pfam" id="PF14358"/>
    </source>
</evidence>
<sequence>MTRRLVAMTLLVSFIAMASSGLLMLVVDQPSFSLRMHPVHKLFGILMVVAASIHLVLNQAALRAHLRQRAAALWASALALILVGVYAIAIMNPVDAEVASRLDAAAREAEAHE</sequence>
<keyword evidence="1" id="KW-1133">Transmembrane helix</keyword>
<dbReference type="EMBL" id="BAABLD010000007">
    <property type="protein sequence ID" value="GAA5162932.1"/>
    <property type="molecule type" value="Genomic_DNA"/>
</dbReference>
<comment type="caution">
    <text evidence="3">The sequence shown here is derived from an EMBL/GenBank/DDBJ whole genome shotgun (WGS) entry which is preliminary data.</text>
</comment>
<dbReference type="InterPro" id="IPR025517">
    <property type="entry name" value="DUF4405"/>
</dbReference>
<dbReference type="Pfam" id="PF14358">
    <property type="entry name" value="DUF4405"/>
    <property type="match status" value="1"/>
</dbReference>
<keyword evidence="1" id="KW-0472">Membrane</keyword>
<feature type="transmembrane region" description="Helical" evidence="1">
    <location>
        <begin position="40"/>
        <end position="58"/>
    </location>
</feature>